<protein>
    <submittedName>
        <fullName evidence="2">Uncharacterized protein</fullName>
    </submittedName>
</protein>
<dbReference type="RefSeq" id="WP_091844675.1">
    <property type="nucleotide sequence ID" value="NZ_FOCM01000002.1"/>
</dbReference>
<evidence type="ECO:0000313" key="3">
    <source>
        <dbReference type="Proteomes" id="UP000199372"/>
    </source>
</evidence>
<organism evidence="2 3">
    <name type="scientific">Palleronia pelagia</name>
    <dbReference type="NCBI Taxonomy" id="387096"/>
    <lineage>
        <taxon>Bacteria</taxon>
        <taxon>Pseudomonadati</taxon>
        <taxon>Pseudomonadota</taxon>
        <taxon>Alphaproteobacteria</taxon>
        <taxon>Rhodobacterales</taxon>
        <taxon>Roseobacteraceae</taxon>
        <taxon>Palleronia</taxon>
    </lineage>
</organism>
<proteinExistence type="predicted"/>
<accession>A0A1H8DL12</accession>
<feature type="transmembrane region" description="Helical" evidence="1">
    <location>
        <begin position="6"/>
        <end position="26"/>
    </location>
</feature>
<dbReference type="EMBL" id="FOCM01000002">
    <property type="protein sequence ID" value="SEN07228.1"/>
    <property type="molecule type" value="Genomic_DNA"/>
</dbReference>
<keyword evidence="3" id="KW-1185">Reference proteome</keyword>
<keyword evidence="1" id="KW-1133">Transmembrane helix</keyword>
<dbReference type="Proteomes" id="UP000199372">
    <property type="component" value="Unassembled WGS sequence"/>
</dbReference>
<gene>
    <name evidence="2" type="ORF">SAMN04488011_102359</name>
</gene>
<dbReference type="AlphaFoldDB" id="A0A1H8DL12"/>
<dbReference type="OrthoDB" id="7875671at2"/>
<keyword evidence="1" id="KW-0812">Transmembrane</keyword>
<evidence type="ECO:0000313" key="2">
    <source>
        <dbReference type="EMBL" id="SEN07228.1"/>
    </source>
</evidence>
<keyword evidence="1" id="KW-0472">Membrane</keyword>
<evidence type="ECO:0000256" key="1">
    <source>
        <dbReference type="SAM" id="Phobius"/>
    </source>
</evidence>
<feature type="transmembrane region" description="Helical" evidence="1">
    <location>
        <begin position="38"/>
        <end position="58"/>
    </location>
</feature>
<name>A0A1H8DL12_9RHOB</name>
<sequence length="61" mass="6772">MVFDIPQMIATGLIVLLILWIVDHTAAFEGASKGRKTLYKFVGMFILLFILGLIWPYGTGA</sequence>
<reference evidence="3" key="1">
    <citation type="submission" date="2016-10" db="EMBL/GenBank/DDBJ databases">
        <authorList>
            <person name="Varghese N."/>
            <person name="Submissions S."/>
        </authorList>
    </citation>
    <scope>NUCLEOTIDE SEQUENCE [LARGE SCALE GENOMIC DNA]</scope>
    <source>
        <strain evidence="3">DSM 26893</strain>
    </source>
</reference>